<name>A0A9Q0HD05_9MAGN</name>
<accession>A0A9Q0HD05</accession>
<dbReference type="AlphaFoldDB" id="A0A9Q0HD05"/>
<protein>
    <submittedName>
        <fullName evidence="1">Uncharacterized protein</fullName>
    </submittedName>
</protein>
<sequence length="112" mass="12004">MRAISSSLSGFPTMAFDRNLVSCGLPLLSCNRTVTDPSRNVPESAIALPLSPGVGSSSANTKPRVPALTHRKMVTDKLSDSKLSLFIPRTLMSVQLQVKLSFVVSASLILYL</sequence>
<comment type="caution">
    <text evidence="1">The sequence shown here is derived from an EMBL/GenBank/DDBJ whole genome shotgun (WGS) entry which is preliminary data.</text>
</comment>
<reference evidence="1" key="1">
    <citation type="journal article" date="2023" name="Plant J.">
        <title>The genome of the king protea, Protea cynaroides.</title>
        <authorList>
            <person name="Chang J."/>
            <person name="Duong T.A."/>
            <person name="Schoeman C."/>
            <person name="Ma X."/>
            <person name="Roodt D."/>
            <person name="Barker N."/>
            <person name="Li Z."/>
            <person name="Van de Peer Y."/>
            <person name="Mizrachi E."/>
        </authorList>
    </citation>
    <scope>NUCLEOTIDE SEQUENCE</scope>
    <source>
        <tissue evidence="1">Young leaves</tissue>
    </source>
</reference>
<organism evidence="1 2">
    <name type="scientific">Protea cynaroides</name>
    <dbReference type="NCBI Taxonomy" id="273540"/>
    <lineage>
        <taxon>Eukaryota</taxon>
        <taxon>Viridiplantae</taxon>
        <taxon>Streptophyta</taxon>
        <taxon>Embryophyta</taxon>
        <taxon>Tracheophyta</taxon>
        <taxon>Spermatophyta</taxon>
        <taxon>Magnoliopsida</taxon>
        <taxon>Proteales</taxon>
        <taxon>Proteaceae</taxon>
        <taxon>Protea</taxon>
    </lineage>
</organism>
<gene>
    <name evidence="1" type="ORF">NE237_022334</name>
</gene>
<keyword evidence="2" id="KW-1185">Reference proteome</keyword>
<evidence type="ECO:0000313" key="1">
    <source>
        <dbReference type="EMBL" id="KAJ4962395.1"/>
    </source>
</evidence>
<dbReference type="Proteomes" id="UP001141806">
    <property type="component" value="Unassembled WGS sequence"/>
</dbReference>
<dbReference type="EMBL" id="JAMYWD010000008">
    <property type="protein sequence ID" value="KAJ4962395.1"/>
    <property type="molecule type" value="Genomic_DNA"/>
</dbReference>
<evidence type="ECO:0000313" key="2">
    <source>
        <dbReference type="Proteomes" id="UP001141806"/>
    </source>
</evidence>
<proteinExistence type="predicted"/>